<dbReference type="EMBL" id="CAJVCE010000007">
    <property type="protein sequence ID" value="CAG7643114.1"/>
    <property type="molecule type" value="Genomic_DNA"/>
</dbReference>
<comment type="caution">
    <text evidence="3">The sequence shown here is derived from an EMBL/GenBank/DDBJ whole genome shotgun (WGS) entry which is preliminary data.</text>
</comment>
<evidence type="ECO:0000313" key="4">
    <source>
        <dbReference type="Proteomes" id="UP000730618"/>
    </source>
</evidence>
<dbReference type="Pfam" id="PF07005">
    <property type="entry name" value="SBD_N"/>
    <property type="match status" value="1"/>
</dbReference>
<gene>
    <name evidence="3" type="primary">denK</name>
    <name evidence="3" type="ORF">PAECIP111802_02955</name>
</gene>
<accession>A0ABM8VHV7</accession>
<keyword evidence="3" id="KW-0808">Transferase</keyword>
<dbReference type="Proteomes" id="UP000730618">
    <property type="component" value="Unassembled WGS sequence"/>
</dbReference>
<sequence>MKRLAIIADDLTGASDSGVQLARKGLHTQVIFDWNGLSGNSEDLQTIVLDTDSRSVPGEEAYRRVRSAAEALKGEGFDFIYKKMDSTLRGNLGQEIDAVLDAFGFEAAVVVPAFPRIGRTTLEGIHYLNGVPVSETEIARDPKTPVPESDVCKLLASQSRHPVGCLSLSSVRSGISNLVVMVKEMLEQQKRLLVLDAETDEDMQRIAELVPLFGSRVLWAGSAGLAEHLPVEVQTASRPVAAVRDGSPVMLVAGSISKVTREQVGYVNAQNDVADVELDPIALLASPERHRLVGERCLSAISAALERGADVSFHAGSSPEQVASAKELGASIGLDSSGVSNRIADALGGIAANIAAKHRLQGLVLTGGDTAKAVCRHMGVHGIELVRELEPGIPLGRLLGSENVMTVTKAGAFGDKKSLWHAMQSLKGEE</sequence>
<protein>
    <submittedName>
        <fullName evidence="3">D-erythronate kinase</fullName>
        <ecNumber evidence="3">2.7.1.220</ecNumber>
    </submittedName>
</protein>
<feature type="domain" description="Four-carbon acid sugar kinase N-terminal" evidence="1">
    <location>
        <begin position="4"/>
        <end position="229"/>
    </location>
</feature>
<dbReference type="Pfam" id="PF17042">
    <property type="entry name" value="NBD_C"/>
    <property type="match status" value="1"/>
</dbReference>
<proteinExistence type="predicted"/>
<name>A0ABM8VHV7_9BACL</name>
<dbReference type="GO" id="GO:0016301">
    <property type="term" value="F:kinase activity"/>
    <property type="evidence" value="ECO:0007669"/>
    <property type="project" value="UniProtKB-KW"/>
</dbReference>
<keyword evidence="4" id="KW-1185">Reference proteome</keyword>
<dbReference type="EC" id="2.7.1.220" evidence="3"/>
<reference evidence="3 4" key="1">
    <citation type="submission" date="2021-06" db="EMBL/GenBank/DDBJ databases">
        <authorList>
            <person name="Criscuolo A."/>
        </authorList>
    </citation>
    <scope>NUCLEOTIDE SEQUENCE [LARGE SCALE GENOMIC DNA]</scope>
    <source>
        <strain evidence="4">CIP 111802</strain>
    </source>
</reference>
<organism evidence="3 4">
    <name type="scientific">Paenibacillus allorhizosphaerae</name>
    <dbReference type="NCBI Taxonomy" id="2849866"/>
    <lineage>
        <taxon>Bacteria</taxon>
        <taxon>Bacillati</taxon>
        <taxon>Bacillota</taxon>
        <taxon>Bacilli</taxon>
        <taxon>Bacillales</taxon>
        <taxon>Paenibacillaceae</taxon>
        <taxon>Paenibacillus</taxon>
    </lineage>
</organism>
<feature type="domain" description="Four-carbon acid sugar kinase nucleotide binding" evidence="2">
    <location>
        <begin position="251"/>
        <end position="419"/>
    </location>
</feature>
<evidence type="ECO:0000259" key="2">
    <source>
        <dbReference type="Pfam" id="PF17042"/>
    </source>
</evidence>
<evidence type="ECO:0000259" key="1">
    <source>
        <dbReference type="Pfam" id="PF07005"/>
    </source>
</evidence>
<evidence type="ECO:0000313" key="3">
    <source>
        <dbReference type="EMBL" id="CAG7643114.1"/>
    </source>
</evidence>
<keyword evidence="3" id="KW-0418">Kinase</keyword>
<dbReference type="InterPro" id="IPR010737">
    <property type="entry name" value="4-carb_acid_sugar_kinase_N"/>
</dbReference>
<dbReference type="RefSeq" id="WP_230414963.1">
    <property type="nucleotide sequence ID" value="NZ_CAJVCE010000007.1"/>
</dbReference>
<dbReference type="InterPro" id="IPR031475">
    <property type="entry name" value="NBD_C"/>
</dbReference>